<comment type="caution">
    <text evidence="1">The sequence shown here is derived from an EMBL/GenBank/DDBJ whole genome shotgun (WGS) entry which is preliminary data.</text>
</comment>
<dbReference type="Proteomes" id="UP001060215">
    <property type="component" value="Chromosome 4"/>
</dbReference>
<gene>
    <name evidence="1" type="ORF">LOK49_LG05G03345</name>
</gene>
<dbReference type="EMBL" id="CM045761">
    <property type="protein sequence ID" value="KAI8015851.1"/>
    <property type="molecule type" value="Genomic_DNA"/>
</dbReference>
<sequence length="215" mass="24230">MRTSVPIASAKPYFDVVAAGWERSPRSLLPCPRMVLLSMCGEAFFRNESEGDVRFSEIMDKLVKEGILSEDGTDSYTINKQKKFDYDFNPIKEEMDGQVVPRKKAQQDIGEDHMYMKALYHALPMSYVTVTKLQSKLDGEINQTIVGQTMTLMFVHISPEPDTIEETLSTLKFAECVATVELGATRVNKDGADVKELKEPVLTFSLFSCLPLHYT</sequence>
<protein>
    <submittedName>
        <fullName evidence="1">Meiosis-specific protein ASY1</fullName>
    </submittedName>
</protein>
<proteinExistence type="predicted"/>
<accession>A0ACC0HV62</accession>
<organism evidence="1 2">
    <name type="scientific">Camellia lanceoleosa</name>
    <dbReference type="NCBI Taxonomy" id="1840588"/>
    <lineage>
        <taxon>Eukaryota</taxon>
        <taxon>Viridiplantae</taxon>
        <taxon>Streptophyta</taxon>
        <taxon>Embryophyta</taxon>
        <taxon>Tracheophyta</taxon>
        <taxon>Spermatophyta</taxon>
        <taxon>Magnoliopsida</taxon>
        <taxon>eudicotyledons</taxon>
        <taxon>Gunneridae</taxon>
        <taxon>Pentapetalae</taxon>
        <taxon>asterids</taxon>
        <taxon>Ericales</taxon>
        <taxon>Theaceae</taxon>
        <taxon>Camellia</taxon>
    </lineage>
</organism>
<evidence type="ECO:0000313" key="1">
    <source>
        <dbReference type="EMBL" id="KAI8015851.1"/>
    </source>
</evidence>
<keyword evidence="2" id="KW-1185">Reference proteome</keyword>
<evidence type="ECO:0000313" key="2">
    <source>
        <dbReference type="Proteomes" id="UP001060215"/>
    </source>
</evidence>
<name>A0ACC0HV62_9ERIC</name>
<reference evidence="1 2" key="1">
    <citation type="journal article" date="2022" name="Plant J.">
        <title>Chromosome-level genome of Camellia lanceoleosa provides a valuable resource for understanding genome evolution and self-incompatibility.</title>
        <authorList>
            <person name="Gong W."/>
            <person name="Xiao S."/>
            <person name="Wang L."/>
            <person name="Liao Z."/>
            <person name="Chang Y."/>
            <person name="Mo W."/>
            <person name="Hu G."/>
            <person name="Li W."/>
            <person name="Zhao G."/>
            <person name="Zhu H."/>
            <person name="Hu X."/>
            <person name="Ji K."/>
            <person name="Xiang X."/>
            <person name="Song Q."/>
            <person name="Yuan D."/>
            <person name="Jin S."/>
            <person name="Zhang L."/>
        </authorList>
    </citation>
    <scope>NUCLEOTIDE SEQUENCE [LARGE SCALE GENOMIC DNA]</scope>
    <source>
        <strain evidence="1">SQ_2022a</strain>
    </source>
</reference>